<proteinExistence type="predicted"/>
<accession>A0A0G1P774</accession>
<evidence type="ECO:0000313" key="2">
    <source>
        <dbReference type="Proteomes" id="UP000033966"/>
    </source>
</evidence>
<dbReference type="AlphaFoldDB" id="A0A0G1P774"/>
<gene>
    <name evidence="1" type="ORF">UW92_C0004G0012</name>
</gene>
<comment type="caution">
    <text evidence="1">The sequence shown here is derived from an EMBL/GenBank/DDBJ whole genome shotgun (WGS) entry which is preliminary data.</text>
</comment>
<dbReference type="Proteomes" id="UP000033966">
    <property type="component" value="Unassembled WGS sequence"/>
</dbReference>
<protein>
    <submittedName>
        <fullName evidence="1">Uncharacterized protein</fullName>
    </submittedName>
</protein>
<name>A0A0G1P774_9BACT</name>
<evidence type="ECO:0000313" key="1">
    <source>
        <dbReference type="EMBL" id="KKT92229.1"/>
    </source>
</evidence>
<sequence length="96" mass="10688">MYFHPNGSCYSDEEMRMVEVERKISALRSEVQRNNFLISGGPCPRKGNESQWHGGVLVPCCGICGKEYEKVKSEEAGAYMGPGGVYRYTLITGIHP</sequence>
<dbReference type="EMBL" id="LCKF01000004">
    <property type="protein sequence ID" value="KKT92229.1"/>
    <property type="molecule type" value="Genomic_DNA"/>
</dbReference>
<reference evidence="1 2" key="1">
    <citation type="journal article" date="2015" name="Nature">
        <title>rRNA introns, odd ribosomes, and small enigmatic genomes across a large radiation of phyla.</title>
        <authorList>
            <person name="Brown C.T."/>
            <person name="Hug L.A."/>
            <person name="Thomas B.C."/>
            <person name="Sharon I."/>
            <person name="Castelle C.J."/>
            <person name="Singh A."/>
            <person name="Wilkins M.J."/>
            <person name="Williams K.H."/>
            <person name="Banfield J.F."/>
        </authorList>
    </citation>
    <scope>NUCLEOTIDE SEQUENCE [LARGE SCALE GENOMIC DNA]</scope>
</reference>
<organism evidence="1 2">
    <name type="scientific">Candidatus Jorgensenbacteria bacterium GW2011_GWA2_45_13</name>
    <dbReference type="NCBI Taxonomy" id="1618662"/>
    <lineage>
        <taxon>Bacteria</taxon>
        <taxon>Candidatus Joergenseniibacteriota</taxon>
    </lineage>
</organism>